<dbReference type="Proteomes" id="UP001204000">
    <property type="component" value="Unassembled WGS sequence"/>
</dbReference>
<dbReference type="SMART" id="SM00507">
    <property type="entry name" value="HNHc"/>
    <property type="match status" value="1"/>
</dbReference>
<keyword evidence="2" id="KW-0255">Endonuclease</keyword>
<proteinExistence type="predicted"/>
<dbReference type="CDD" id="cd00085">
    <property type="entry name" value="HNHc"/>
    <property type="match status" value="1"/>
</dbReference>
<feature type="domain" description="HNH nuclease" evidence="1">
    <location>
        <begin position="294"/>
        <end position="346"/>
    </location>
</feature>
<dbReference type="GO" id="GO:0004519">
    <property type="term" value="F:endonuclease activity"/>
    <property type="evidence" value="ECO:0007669"/>
    <property type="project" value="UniProtKB-KW"/>
</dbReference>
<organism evidence="2 3">
    <name type="scientific">Corynebacterium stercoris</name>
    <dbReference type="NCBI Taxonomy" id="2943490"/>
    <lineage>
        <taxon>Bacteria</taxon>
        <taxon>Bacillati</taxon>
        <taxon>Actinomycetota</taxon>
        <taxon>Actinomycetes</taxon>
        <taxon>Mycobacteriales</taxon>
        <taxon>Corynebacteriaceae</taxon>
        <taxon>Corynebacterium</taxon>
    </lineage>
</organism>
<gene>
    <name evidence="2" type="ORF">M5J20_01480</name>
</gene>
<dbReference type="Gene3D" id="1.10.30.50">
    <property type="match status" value="1"/>
</dbReference>
<dbReference type="Pfam" id="PF01844">
    <property type="entry name" value="HNH"/>
    <property type="match status" value="1"/>
</dbReference>
<dbReference type="InterPro" id="IPR003615">
    <property type="entry name" value="HNH_nuc"/>
</dbReference>
<dbReference type="EMBL" id="JAMFTQ010000001">
    <property type="protein sequence ID" value="MCP1386872.1"/>
    <property type="molecule type" value="Genomic_DNA"/>
</dbReference>
<keyword evidence="3" id="KW-1185">Reference proteome</keyword>
<evidence type="ECO:0000259" key="1">
    <source>
        <dbReference type="SMART" id="SM00507"/>
    </source>
</evidence>
<keyword evidence="2" id="KW-0378">Hydrolase</keyword>
<protein>
    <submittedName>
        <fullName evidence="2">HNH endonuclease</fullName>
    </submittedName>
</protein>
<comment type="caution">
    <text evidence="2">The sequence shown here is derived from an EMBL/GenBank/DDBJ whole genome shotgun (WGS) entry which is preliminary data.</text>
</comment>
<keyword evidence="2" id="KW-0540">Nuclease</keyword>
<reference evidence="2" key="1">
    <citation type="submission" date="2022-05" db="EMBL/GenBank/DDBJ databases">
        <title>Corynebacterium sp. TA-R-1 sp. nov., isolated from human feces.</title>
        <authorList>
            <person name="Shamsuzzaman M."/>
            <person name="Dahal R.H."/>
        </authorList>
    </citation>
    <scope>NUCLEOTIDE SEQUENCE</scope>
    <source>
        <strain evidence="2">TA-R-1</strain>
    </source>
</reference>
<name>A0ABT1FZ38_9CORY</name>
<dbReference type="InterPro" id="IPR002711">
    <property type="entry name" value="HNH"/>
</dbReference>
<accession>A0ABT1FZ38</accession>
<dbReference type="RefSeq" id="WP_253575655.1">
    <property type="nucleotide sequence ID" value="NZ_JAMFTQ010000001.1"/>
</dbReference>
<evidence type="ECO:0000313" key="3">
    <source>
        <dbReference type="Proteomes" id="UP001204000"/>
    </source>
</evidence>
<evidence type="ECO:0000313" key="2">
    <source>
        <dbReference type="EMBL" id="MCP1386872.1"/>
    </source>
</evidence>
<sequence>MSTTTAYFATERPGDAICQATQTIRQSELLIFGWLAKEDAETFDYELVLARIQNATGWSKSAADRAIFGYYRLRQLPRLRALQEATARLDIPRLRAVDAALAILGAEPNEELLALIDDYLVDLFTPKRIAQELPGQRAITERLHRIIATHRPEVGFNRKKRKERSVDPSERELQYFDIMLGDNVQSGLQYSADKIAMATIRESVKATARRLQVSESDAFFKLLAGEVEPEPKITINVFRPEGPEGTSAYVPGFGWTDDLSTEVLEDLIAQGKTRTFELTDVGKRVAQSYAPTAAMRTYAEARDGGCIYPGCNRPAEQCQLDHRIPFGEGGPTTPSNLFCLCAHHHNLKTDRRAFYVPDPATGDIIWLFSDGTYAIAENAGLLRSEITPVNPRWRSSVEQRRCAKDRASEFLAKGHTLLDEFDATKNLEQYLRSIEELEEEYDMEFPFTAELRWEMPLPEEPVDAPCPDPLYDVNPEGYTFDDGNAMLTA</sequence>